<feature type="domain" description="N-acetyltransferase" evidence="1">
    <location>
        <begin position="5"/>
        <end position="149"/>
    </location>
</feature>
<dbReference type="Proteomes" id="UP000480929">
    <property type="component" value="Unassembled WGS sequence"/>
</dbReference>
<dbReference type="InterPro" id="IPR000182">
    <property type="entry name" value="GNAT_dom"/>
</dbReference>
<evidence type="ECO:0000313" key="4">
    <source>
        <dbReference type="Proteomes" id="UP000433575"/>
    </source>
</evidence>
<dbReference type="OrthoDB" id="9795206at2"/>
<proteinExistence type="predicted"/>
<name>A0A6N7S5G8_9FIRM</name>
<dbReference type="InterPro" id="IPR016181">
    <property type="entry name" value="Acyl_CoA_acyltransferase"/>
</dbReference>
<dbReference type="SUPFAM" id="SSF55729">
    <property type="entry name" value="Acyl-CoA N-acyltransferases (Nat)"/>
    <property type="match status" value="1"/>
</dbReference>
<comment type="caution">
    <text evidence="2">The sequence shown here is derived from an EMBL/GenBank/DDBJ whole genome shotgun (WGS) entry which is preliminary data.</text>
</comment>
<keyword evidence="5" id="KW-1185">Reference proteome</keyword>
<dbReference type="CDD" id="cd04301">
    <property type="entry name" value="NAT_SF"/>
    <property type="match status" value="1"/>
</dbReference>
<reference evidence="4 5" key="1">
    <citation type="journal article" date="2019" name="Nat. Med.">
        <title>A library of human gut bacterial isolates paired with longitudinal multiomics data enables mechanistic microbiome research.</title>
        <authorList>
            <person name="Poyet M."/>
            <person name="Groussin M."/>
            <person name="Gibbons S.M."/>
            <person name="Avila-Pacheco J."/>
            <person name="Jiang X."/>
            <person name="Kearney S.M."/>
            <person name="Perrotta A.R."/>
            <person name="Berdy B."/>
            <person name="Zhao S."/>
            <person name="Lieberman T.D."/>
            <person name="Swanson P.K."/>
            <person name="Smith M."/>
            <person name="Roesemann S."/>
            <person name="Alexander J.E."/>
            <person name="Rich S.A."/>
            <person name="Livny J."/>
            <person name="Vlamakis H."/>
            <person name="Clish C."/>
            <person name="Bullock K."/>
            <person name="Deik A."/>
            <person name="Scott J."/>
            <person name="Pierce K.A."/>
            <person name="Xavier R.J."/>
            <person name="Alm E.J."/>
        </authorList>
    </citation>
    <scope>NUCLEOTIDE SEQUENCE [LARGE SCALE GENOMIC DNA]</scope>
    <source>
        <strain evidence="2 4">BIOML-A4</strain>
        <strain evidence="3 5">BIOML-A5</strain>
    </source>
</reference>
<dbReference type="EMBL" id="WKPJ01000006">
    <property type="protein sequence ID" value="MSA88922.1"/>
    <property type="molecule type" value="Genomic_DNA"/>
</dbReference>
<keyword evidence="2" id="KW-0808">Transferase</keyword>
<accession>A0A6N7S5G8</accession>
<dbReference type="PROSITE" id="PS51186">
    <property type="entry name" value="GNAT"/>
    <property type="match status" value="1"/>
</dbReference>
<dbReference type="AlphaFoldDB" id="A0A6N7S5G8"/>
<evidence type="ECO:0000259" key="1">
    <source>
        <dbReference type="PROSITE" id="PS51186"/>
    </source>
</evidence>
<organism evidence="2 4">
    <name type="scientific">Holdemania massiliensis</name>
    <dbReference type="NCBI Taxonomy" id="1468449"/>
    <lineage>
        <taxon>Bacteria</taxon>
        <taxon>Bacillati</taxon>
        <taxon>Bacillota</taxon>
        <taxon>Erysipelotrichia</taxon>
        <taxon>Erysipelotrichales</taxon>
        <taxon>Erysipelotrichaceae</taxon>
        <taxon>Holdemania</taxon>
    </lineage>
</organism>
<gene>
    <name evidence="3" type="ORF">GKD88_04975</name>
    <name evidence="2" type="ORF">GKE08_06245</name>
</gene>
<evidence type="ECO:0000313" key="2">
    <source>
        <dbReference type="EMBL" id="MSA88922.1"/>
    </source>
</evidence>
<dbReference type="Pfam" id="PF00583">
    <property type="entry name" value="Acetyltransf_1"/>
    <property type="match status" value="1"/>
</dbReference>
<evidence type="ECO:0000313" key="3">
    <source>
        <dbReference type="EMBL" id="MSC32469.1"/>
    </source>
</evidence>
<protein>
    <submittedName>
        <fullName evidence="2">GNAT family N-acetyltransferase</fullName>
    </submittedName>
</protein>
<dbReference type="GO" id="GO:0016747">
    <property type="term" value="F:acyltransferase activity, transferring groups other than amino-acyl groups"/>
    <property type="evidence" value="ECO:0007669"/>
    <property type="project" value="InterPro"/>
</dbReference>
<sequence length="149" mass="17199">MRNSMEYHTMTLAEAAAIAEWEYPEDYALYNEPDFSRLSPQQLTHYLSFCLQGQLIGFVNLLEESDAIFFGIGVHPQACSQGLGTAITREAIAIAKQRWPKKSLYLEVRTWNRRAIRCYEKAGFTMTKTFQMTTHLGPGSFYRMELKQK</sequence>
<dbReference type="EMBL" id="WKPI01000005">
    <property type="protein sequence ID" value="MSC32469.1"/>
    <property type="molecule type" value="Genomic_DNA"/>
</dbReference>
<evidence type="ECO:0000313" key="5">
    <source>
        <dbReference type="Proteomes" id="UP000480929"/>
    </source>
</evidence>
<dbReference type="Gene3D" id="3.40.630.30">
    <property type="match status" value="1"/>
</dbReference>
<dbReference type="Proteomes" id="UP000433575">
    <property type="component" value="Unassembled WGS sequence"/>
</dbReference>